<comment type="subcellular location">
    <subcellularLocation>
        <location evidence="1 8">Membrane</location>
        <topology evidence="1 8">Multi-pass membrane protein</topology>
    </subcellularLocation>
</comment>
<proteinExistence type="inferred from homology"/>
<evidence type="ECO:0000256" key="7">
    <source>
        <dbReference type="ARBA" id="ARBA00023180"/>
    </source>
</evidence>
<dbReference type="VEuPathDB" id="CryptoDB:Cvel_29096"/>
<dbReference type="EMBL" id="CDMZ01003161">
    <property type="protein sequence ID" value="CEM45343.1"/>
    <property type="molecule type" value="Genomic_DNA"/>
</dbReference>
<evidence type="ECO:0000256" key="6">
    <source>
        <dbReference type="ARBA" id="ARBA00023136"/>
    </source>
</evidence>
<keyword evidence="4 8" id="KW-0769">Symport</keyword>
<evidence type="ECO:0000313" key="10">
    <source>
        <dbReference type="EMBL" id="CEM45343.1"/>
    </source>
</evidence>
<evidence type="ECO:0000256" key="3">
    <source>
        <dbReference type="ARBA" id="ARBA00022692"/>
    </source>
</evidence>
<dbReference type="GO" id="GO:1902475">
    <property type="term" value="P:L-alpha-amino acid transmembrane transport"/>
    <property type="evidence" value="ECO:0007669"/>
    <property type="project" value="UniProtKB-ARBA"/>
</dbReference>
<keyword evidence="6 8" id="KW-0472">Membrane</keyword>
<feature type="transmembrane region" description="Helical" evidence="8">
    <location>
        <begin position="231"/>
        <end position="250"/>
    </location>
</feature>
<dbReference type="PROSITE" id="PS00714">
    <property type="entry name" value="NA_DICARBOXYL_SYMP_2"/>
    <property type="match status" value="1"/>
</dbReference>
<comment type="similarity">
    <text evidence="8">Belongs to the dicarboxylate/amino acid:cation symporter (DAACS) (TC 2.A.23) family.</text>
</comment>
<evidence type="ECO:0000256" key="2">
    <source>
        <dbReference type="ARBA" id="ARBA00022448"/>
    </source>
</evidence>
<evidence type="ECO:0000256" key="9">
    <source>
        <dbReference type="SAM" id="MobiDB-lite"/>
    </source>
</evidence>
<keyword evidence="2 8" id="KW-0813">Transport</keyword>
<dbReference type="InterPro" id="IPR050746">
    <property type="entry name" value="DAACS"/>
</dbReference>
<dbReference type="Pfam" id="PF00375">
    <property type="entry name" value="SDF"/>
    <property type="match status" value="1"/>
</dbReference>
<sequence length="511" mass="54115">MAKEAKEDQGVQPEGTPSPLPPPTCVNRVVSILKFWTWPLWVQALVGILVGILIGFISGFVFREDFSLDRWDMQILDVLGDLFLNGLKMTVVPLIFASLVVSTSKMGGERGCGKLALKTVGYYLMSSLVAGAVGLFFVNILQPGSGSMLGTDGRKKEGTETNGEEEKSIREQLTIIGSLIPPNVIQAAASDNLLGIIVFAVLFGIVLGKLVDPEQKRTVLVFFEAVYEVMLKIVSIVLAALPLGVICLIAPTMADAFAQEGAEQRFKEIGMFVLTVLGGLFTFSLLLFSLILFAGRNPVRHLIAVLPALLTAASTSSSSGTLPLTMKNVRERAGVSERVTSFVLPLGATANMDGTALYECVVVVFLAQVFGIPLGITEQVLALILALVTSVGVAGVPAASLVAIVIVLQAVNSRLKSLGLPEIPENSISLIMLVDRPLDMLRTAVNVWGDTVAAVLLARTEGETAVLSVRPAQMEEIVKKKDAEAKDGGGMGDLEGGAVTVADGGLSPQEE</sequence>
<feature type="transmembrane region" description="Helical" evidence="8">
    <location>
        <begin position="82"/>
        <end position="101"/>
    </location>
</feature>
<feature type="transmembrane region" description="Helical" evidence="8">
    <location>
        <begin position="356"/>
        <end position="376"/>
    </location>
</feature>
<feature type="transmembrane region" description="Helical" evidence="8">
    <location>
        <begin position="301"/>
        <end position="322"/>
    </location>
</feature>
<dbReference type="GO" id="GO:0016020">
    <property type="term" value="C:membrane"/>
    <property type="evidence" value="ECO:0007669"/>
    <property type="project" value="UniProtKB-SubCell"/>
</dbReference>
<accession>A0A0G4HLY2</accession>
<keyword evidence="5 8" id="KW-1133">Transmembrane helix</keyword>
<evidence type="ECO:0000256" key="4">
    <source>
        <dbReference type="ARBA" id="ARBA00022847"/>
    </source>
</evidence>
<dbReference type="PRINTS" id="PR00173">
    <property type="entry name" value="EDTRNSPORT"/>
</dbReference>
<evidence type="ECO:0000256" key="1">
    <source>
        <dbReference type="ARBA" id="ARBA00004141"/>
    </source>
</evidence>
<dbReference type="InterPro" id="IPR036458">
    <property type="entry name" value="Na:dicarbo_symporter_sf"/>
</dbReference>
<feature type="region of interest" description="Disordered" evidence="9">
    <location>
        <begin position="482"/>
        <end position="511"/>
    </location>
</feature>
<name>A0A0G4HLY2_9ALVE</name>
<dbReference type="PANTHER" id="PTHR11958">
    <property type="entry name" value="SODIUM/DICARBOXYLATE SYMPORTER-RELATED"/>
    <property type="match status" value="1"/>
</dbReference>
<dbReference type="InterPro" id="IPR018107">
    <property type="entry name" value="Na-dicarboxylate_symporter_CS"/>
</dbReference>
<dbReference type="InterPro" id="IPR001991">
    <property type="entry name" value="Na-dicarboxylate_symporter"/>
</dbReference>
<feature type="transmembrane region" description="Helical" evidence="8">
    <location>
        <begin position="271"/>
        <end position="295"/>
    </location>
</feature>
<feature type="transmembrane region" description="Helical" evidence="8">
    <location>
        <begin position="193"/>
        <end position="211"/>
    </location>
</feature>
<dbReference type="PANTHER" id="PTHR11958:SF63">
    <property type="entry name" value="AMINO ACID TRANSPORTER"/>
    <property type="match status" value="1"/>
</dbReference>
<protein>
    <recommendedName>
        <fullName evidence="8">Amino acid transporter</fullName>
    </recommendedName>
</protein>
<organism evidence="10">
    <name type="scientific">Chromera velia CCMP2878</name>
    <dbReference type="NCBI Taxonomy" id="1169474"/>
    <lineage>
        <taxon>Eukaryota</taxon>
        <taxon>Sar</taxon>
        <taxon>Alveolata</taxon>
        <taxon>Colpodellida</taxon>
        <taxon>Chromeraceae</taxon>
        <taxon>Chromera</taxon>
    </lineage>
</organism>
<keyword evidence="7" id="KW-0325">Glycoprotein</keyword>
<dbReference type="GO" id="GO:0015293">
    <property type="term" value="F:symporter activity"/>
    <property type="evidence" value="ECO:0007669"/>
    <property type="project" value="UniProtKB-UniRule"/>
</dbReference>
<evidence type="ECO:0000256" key="8">
    <source>
        <dbReference type="RuleBase" id="RU361216"/>
    </source>
</evidence>
<dbReference type="SUPFAM" id="SSF118215">
    <property type="entry name" value="Proton glutamate symport protein"/>
    <property type="match status" value="1"/>
</dbReference>
<keyword evidence="3 8" id="KW-0812">Transmembrane</keyword>
<dbReference type="PhylomeDB" id="A0A0G4HLY2"/>
<reference evidence="10" key="1">
    <citation type="submission" date="2014-11" db="EMBL/GenBank/DDBJ databases">
        <authorList>
            <person name="Otto D Thomas"/>
            <person name="Naeem Raeece"/>
        </authorList>
    </citation>
    <scope>NUCLEOTIDE SEQUENCE</scope>
</reference>
<gene>
    <name evidence="10" type="ORF">Cvel_29096</name>
</gene>
<evidence type="ECO:0000256" key="5">
    <source>
        <dbReference type="ARBA" id="ARBA00022989"/>
    </source>
</evidence>
<feature type="transmembrane region" description="Helical" evidence="8">
    <location>
        <begin position="121"/>
        <end position="141"/>
    </location>
</feature>
<dbReference type="Gene3D" id="1.10.3860.10">
    <property type="entry name" value="Sodium:dicarboxylate symporter"/>
    <property type="match status" value="1"/>
</dbReference>
<dbReference type="AlphaFoldDB" id="A0A0G4HLY2"/>
<feature type="transmembrane region" description="Helical" evidence="8">
    <location>
        <begin position="40"/>
        <end position="62"/>
    </location>
</feature>
<feature type="transmembrane region" description="Helical" evidence="8">
    <location>
        <begin position="382"/>
        <end position="408"/>
    </location>
</feature>